<dbReference type="PANTHER" id="PTHR30069:SF29">
    <property type="entry name" value="HEMOGLOBIN AND HEMOGLOBIN-HAPTOGLOBIN-BINDING PROTEIN 1-RELATED"/>
    <property type="match status" value="1"/>
</dbReference>
<evidence type="ECO:0000259" key="14">
    <source>
        <dbReference type="Pfam" id="PF07715"/>
    </source>
</evidence>
<dbReference type="STRING" id="1123323.SAMN05216245_101376"/>
<comment type="similarity">
    <text evidence="10 11">Belongs to the TonB-dependent receptor family.</text>
</comment>
<keyword evidence="9 10" id="KW-0998">Cell outer membrane</keyword>
<evidence type="ECO:0000256" key="3">
    <source>
        <dbReference type="ARBA" id="ARBA00022452"/>
    </source>
</evidence>
<dbReference type="InterPro" id="IPR039426">
    <property type="entry name" value="TonB-dep_rcpt-like"/>
</dbReference>
<evidence type="ECO:0000313" key="15">
    <source>
        <dbReference type="EMBL" id="SFE09581.1"/>
    </source>
</evidence>
<dbReference type="InterPro" id="IPR012910">
    <property type="entry name" value="Plug_dom"/>
</dbReference>
<keyword evidence="3 10" id="KW-1134">Transmembrane beta strand</keyword>
<evidence type="ECO:0000259" key="13">
    <source>
        <dbReference type="Pfam" id="PF00593"/>
    </source>
</evidence>
<dbReference type="AlphaFoldDB" id="A0A1I1XQS4"/>
<dbReference type="Gene3D" id="2.40.170.20">
    <property type="entry name" value="TonB-dependent receptor, beta-barrel domain"/>
    <property type="match status" value="1"/>
</dbReference>
<dbReference type="InterPro" id="IPR037066">
    <property type="entry name" value="Plug_dom_sf"/>
</dbReference>
<feature type="domain" description="TonB-dependent receptor-like beta-barrel" evidence="13">
    <location>
        <begin position="246"/>
        <end position="609"/>
    </location>
</feature>
<dbReference type="RefSeq" id="WP_093912548.1">
    <property type="nucleotide sequence ID" value="NZ_FONL01000001.1"/>
</dbReference>
<dbReference type="GO" id="GO:0015344">
    <property type="term" value="F:siderophore uptake transmembrane transporter activity"/>
    <property type="evidence" value="ECO:0007669"/>
    <property type="project" value="TreeGrafter"/>
</dbReference>
<keyword evidence="2 10" id="KW-0813">Transport</keyword>
<keyword evidence="7 10" id="KW-0472">Membrane</keyword>
<reference evidence="15 16" key="1">
    <citation type="submission" date="2016-10" db="EMBL/GenBank/DDBJ databases">
        <authorList>
            <person name="de Groot N.N."/>
        </authorList>
    </citation>
    <scope>NUCLEOTIDE SEQUENCE [LARGE SCALE GENOMIC DNA]</scope>
    <source>
        <strain evidence="15 16">DSM 9236</strain>
    </source>
</reference>
<evidence type="ECO:0000256" key="9">
    <source>
        <dbReference type="ARBA" id="ARBA00023237"/>
    </source>
</evidence>
<dbReference type="Pfam" id="PF07715">
    <property type="entry name" value="Plug"/>
    <property type="match status" value="1"/>
</dbReference>
<dbReference type="GO" id="GO:0009279">
    <property type="term" value="C:cell outer membrane"/>
    <property type="evidence" value="ECO:0007669"/>
    <property type="project" value="UniProtKB-SubCell"/>
</dbReference>
<organism evidence="15 16">
    <name type="scientific">Succiniclasticum ruminis DSM 9236</name>
    <dbReference type="NCBI Taxonomy" id="1123323"/>
    <lineage>
        <taxon>Bacteria</taxon>
        <taxon>Bacillati</taxon>
        <taxon>Bacillota</taxon>
        <taxon>Negativicutes</taxon>
        <taxon>Acidaminococcales</taxon>
        <taxon>Acidaminococcaceae</taxon>
        <taxon>Succiniclasticum</taxon>
    </lineage>
</organism>
<evidence type="ECO:0000256" key="6">
    <source>
        <dbReference type="ARBA" id="ARBA00023077"/>
    </source>
</evidence>
<dbReference type="SUPFAM" id="SSF56935">
    <property type="entry name" value="Porins"/>
    <property type="match status" value="1"/>
</dbReference>
<keyword evidence="8" id="KW-0675">Receptor</keyword>
<feature type="signal peptide" evidence="12">
    <location>
        <begin position="1"/>
        <end position="31"/>
    </location>
</feature>
<protein>
    <submittedName>
        <fullName evidence="15">Vitamin B12 transporter</fullName>
    </submittedName>
</protein>
<dbReference type="EMBL" id="FONL01000001">
    <property type="protein sequence ID" value="SFE09581.1"/>
    <property type="molecule type" value="Genomic_DNA"/>
</dbReference>
<evidence type="ECO:0000256" key="2">
    <source>
        <dbReference type="ARBA" id="ARBA00022448"/>
    </source>
</evidence>
<keyword evidence="16" id="KW-1185">Reference proteome</keyword>
<dbReference type="GO" id="GO:0044718">
    <property type="term" value="P:siderophore transmembrane transport"/>
    <property type="evidence" value="ECO:0007669"/>
    <property type="project" value="TreeGrafter"/>
</dbReference>
<dbReference type="Gene3D" id="2.170.130.10">
    <property type="entry name" value="TonB-dependent receptor, plug domain"/>
    <property type="match status" value="1"/>
</dbReference>
<dbReference type="PANTHER" id="PTHR30069">
    <property type="entry name" value="TONB-DEPENDENT OUTER MEMBRANE RECEPTOR"/>
    <property type="match status" value="1"/>
</dbReference>
<feature type="domain" description="TonB-dependent receptor plug" evidence="14">
    <location>
        <begin position="62"/>
        <end position="167"/>
    </location>
</feature>
<dbReference type="Pfam" id="PF00593">
    <property type="entry name" value="TonB_dep_Rec_b-barrel"/>
    <property type="match status" value="1"/>
</dbReference>
<evidence type="ECO:0000256" key="4">
    <source>
        <dbReference type="ARBA" id="ARBA00022692"/>
    </source>
</evidence>
<comment type="subcellular location">
    <subcellularLocation>
        <location evidence="1 10">Cell outer membrane</location>
        <topology evidence="1 10">Multi-pass membrane protein</topology>
    </subcellularLocation>
</comment>
<sequence length="648" mass="72710">MKRKVTKGMLMTALICGTISILPFGGTVAHAEDATTEESALQGFTLDQIVVTATRTPVTEFDAHANLNVITAKDIENRHYTTVKDALRDVPGVVIYEYGSPGHEMSSSIRLNGSNQVVVLVDGVRVSQSDITPLASTMFVPVENIERIETLKGAASALYGADAKGGVINIITKQTAEPVTKIRAEAGSFGAQEYALYTQGTTENKKLTYRVNAKINKLGDAKDGHGDKIIQDLDAKTVGFFLKNEFSEGTDLSIGYNKYKSDFKYEDKFYGGGITDGNTDTDEWAVISNQKFNDKVANRFALKYLKFNNKYSDLSPATTQYKSRSWEIDDQLTAKLSDSNTLVVGLNYMHDKFDFASEDMWWGRSDINETIIKKAIFLQDEWKFAKKWDLNTGLRYDNHSIAGSAFTPRFNVGYEADKNNNMYLSYNRFFVAPTAYQYFSTYYGVGNRDLKPEKGYTWEIGWNHKFDDTASLATHLFYRKSHDAVGYDNATWKYGNIEKEKAKGFDIQFKKAFEKGFSMSLGYTYTNTKQTTDGNVNHNVSGFVPKHAINLGLSYNSKKFDVDLMARASLNRKSTIPGFFPSKNYVVADLAVNYKPIKELKAYIKVNNLFDKFYTECSAVESYDPVGTAGRWYTMPGRSIVAGIEYSF</sequence>
<evidence type="ECO:0000313" key="16">
    <source>
        <dbReference type="Proteomes" id="UP000198896"/>
    </source>
</evidence>
<dbReference type="Proteomes" id="UP000198896">
    <property type="component" value="Unassembled WGS sequence"/>
</dbReference>
<evidence type="ECO:0000256" key="7">
    <source>
        <dbReference type="ARBA" id="ARBA00023136"/>
    </source>
</evidence>
<evidence type="ECO:0000256" key="12">
    <source>
        <dbReference type="SAM" id="SignalP"/>
    </source>
</evidence>
<evidence type="ECO:0000256" key="1">
    <source>
        <dbReference type="ARBA" id="ARBA00004571"/>
    </source>
</evidence>
<evidence type="ECO:0000256" key="5">
    <source>
        <dbReference type="ARBA" id="ARBA00022729"/>
    </source>
</evidence>
<dbReference type="OrthoDB" id="337377at2"/>
<proteinExistence type="inferred from homology"/>
<keyword evidence="6 11" id="KW-0798">TonB box</keyword>
<keyword evidence="4 10" id="KW-0812">Transmembrane</keyword>
<gene>
    <name evidence="15" type="ORF">SAMN05216245_101376</name>
</gene>
<name>A0A1I1XQS4_9FIRM</name>
<evidence type="ECO:0000256" key="10">
    <source>
        <dbReference type="PROSITE-ProRule" id="PRU01360"/>
    </source>
</evidence>
<dbReference type="CDD" id="cd01347">
    <property type="entry name" value="ligand_gated_channel"/>
    <property type="match status" value="1"/>
</dbReference>
<evidence type="ECO:0000256" key="11">
    <source>
        <dbReference type="RuleBase" id="RU003357"/>
    </source>
</evidence>
<dbReference type="InterPro" id="IPR036942">
    <property type="entry name" value="Beta-barrel_TonB_sf"/>
</dbReference>
<dbReference type="PROSITE" id="PS52016">
    <property type="entry name" value="TONB_DEPENDENT_REC_3"/>
    <property type="match status" value="1"/>
</dbReference>
<dbReference type="InterPro" id="IPR000531">
    <property type="entry name" value="Beta-barrel_TonB"/>
</dbReference>
<accession>A0A1I1XQS4</accession>
<keyword evidence="5 12" id="KW-0732">Signal</keyword>
<evidence type="ECO:0000256" key="8">
    <source>
        <dbReference type="ARBA" id="ARBA00023170"/>
    </source>
</evidence>
<feature type="chain" id="PRO_5011492576" evidence="12">
    <location>
        <begin position="32"/>
        <end position="648"/>
    </location>
</feature>